<sequence length="65" mass="7525">MPLIFQLTLWTDQWKLPHERPCRRSSVRSRCAWRPWGCQVAAFEEASEATEVKVTKRAKTGANAH</sequence>
<dbReference type="RefSeq" id="XP_001796216.1">
    <property type="nucleotide sequence ID" value="XM_001796164.1"/>
</dbReference>
<organism evidence="1 2">
    <name type="scientific">Phaeosphaeria nodorum (strain SN15 / ATCC MYA-4574 / FGSC 10173)</name>
    <name type="common">Glume blotch fungus</name>
    <name type="synonym">Parastagonospora nodorum</name>
    <dbReference type="NCBI Taxonomy" id="321614"/>
    <lineage>
        <taxon>Eukaryota</taxon>
        <taxon>Fungi</taxon>
        <taxon>Dikarya</taxon>
        <taxon>Ascomycota</taxon>
        <taxon>Pezizomycotina</taxon>
        <taxon>Dothideomycetes</taxon>
        <taxon>Pleosporomycetidae</taxon>
        <taxon>Pleosporales</taxon>
        <taxon>Pleosporineae</taxon>
        <taxon>Phaeosphaeriaceae</taxon>
        <taxon>Parastagonospora</taxon>
    </lineage>
</organism>
<dbReference type="Proteomes" id="UP000001055">
    <property type="component" value="Unassembled WGS sequence"/>
</dbReference>
<gene>
    <name evidence="1" type="ORF">SNOG_05819</name>
</gene>
<dbReference type="GeneID" id="5973093"/>
<dbReference type="AlphaFoldDB" id="Q0UQZ5"/>
<proteinExistence type="predicted"/>
<accession>Q0UQZ5</accession>
<reference evidence="2" key="1">
    <citation type="journal article" date="2007" name="Plant Cell">
        <title>Dothideomycete-plant interactions illuminated by genome sequencing and EST analysis of the wheat pathogen Stagonospora nodorum.</title>
        <authorList>
            <person name="Hane J.K."/>
            <person name="Lowe R.G."/>
            <person name="Solomon P.S."/>
            <person name="Tan K.C."/>
            <person name="Schoch C.L."/>
            <person name="Spatafora J.W."/>
            <person name="Crous P.W."/>
            <person name="Kodira C."/>
            <person name="Birren B.W."/>
            <person name="Galagan J.E."/>
            <person name="Torriani S.F."/>
            <person name="McDonald B.A."/>
            <person name="Oliver R.P."/>
        </authorList>
    </citation>
    <scope>NUCLEOTIDE SEQUENCE [LARGE SCALE GENOMIC DNA]</scope>
    <source>
        <strain evidence="2">SN15 / ATCC MYA-4574 / FGSC 10173</strain>
    </source>
</reference>
<dbReference type="EMBL" id="CH445332">
    <property type="protein sequence ID" value="EAT86883.1"/>
    <property type="molecule type" value="Genomic_DNA"/>
</dbReference>
<evidence type="ECO:0000313" key="1">
    <source>
        <dbReference type="EMBL" id="EAT86883.1"/>
    </source>
</evidence>
<protein>
    <submittedName>
        <fullName evidence="1">Uncharacterized protein</fullName>
    </submittedName>
</protein>
<dbReference type="KEGG" id="pno:SNOG_05819"/>
<name>Q0UQZ5_PHANO</name>
<evidence type="ECO:0000313" key="2">
    <source>
        <dbReference type="Proteomes" id="UP000001055"/>
    </source>
</evidence>
<dbReference type="InParanoid" id="Q0UQZ5"/>
<dbReference type="HOGENOM" id="CLU_2850453_0_0_1"/>